<proteinExistence type="inferred from homology"/>
<keyword evidence="17" id="KW-0694">RNA-binding</keyword>
<evidence type="ECO:0000256" key="1">
    <source>
        <dbReference type="ARBA" id="ARBA00004496"/>
    </source>
</evidence>
<dbReference type="GO" id="GO:0039530">
    <property type="term" value="P:MDA-5 signaling pathway"/>
    <property type="evidence" value="ECO:0007669"/>
    <property type="project" value="TreeGrafter"/>
</dbReference>
<dbReference type="GO" id="GO:0016787">
    <property type="term" value="F:hydrolase activity"/>
    <property type="evidence" value="ECO:0007669"/>
    <property type="project" value="UniProtKB-KW"/>
</dbReference>
<organism evidence="24 25">
    <name type="scientific">Oreochromis aureus</name>
    <name type="common">Israeli tilapia</name>
    <name type="synonym">Chromis aureus</name>
    <dbReference type="NCBI Taxonomy" id="47969"/>
    <lineage>
        <taxon>Eukaryota</taxon>
        <taxon>Metazoa</taxon>
        <taxon>Chordata</taxon>
        <taxon>Craniata</taxon>
        <taxon>Vertebrata</taxon>
        <taxon>Euteleostomi</taxon>
        <taxon>Actinopterygii</taxon>
        <taxon>Neopterygii</taxon>
        <taxon>Teleostei</taxon>
        <taxon>Neoteleostei</taxon>
        <taxon>Acanthomorphata</taxon>
        <taxon>Ovalentaria</taxon>
        <taxon>Cichlomorphae</taxon>
        <taxon>Cichliformes</taxon>
        <taxon>Cichlidae</taxon>
        <taxon>African cichlids</taxon>
        <taxon>Pseudocrenilabrinae</taxon>
        <taxon>Oreochromini</taxon>
        <taxon>Oreochromis</taxon>
    </lineage>
</organism>
<dbReference type="InterPro" id="IPR011545">
    <property type="entry name" value="DEAD/DEAH_box_helicase_dom"/>
</dbReference>
<dbReference type="SUPFAM" id="SSF47986">
    <property type="entry name" value="DEATH domain"/>
    <property type="match status" value="1"/>
</dbReference>
<dbReference type="InterPro" id="IPR041204">
    <property type="entry name" value="RIG-I-like_C"/>
</dbReference>
<dbReference type="InterPro" id="IPR038557">
    <property type="entry name" value="RLR_C_sf"/>
</dbReference>
<keyword evidence="15" id="KW-0832">Ubl conjugation</keyword>
<dbReference type="InterPro" id="IPR011029">
    <property type="entry name" value="DEATH-like_dom_sf"/>
</dbReference>
<dbReference type="GO" id="GO:0005524">
    <property type="term" value="F:ATP binding"/>
    <property type="evidence" value="ECO:0007669"/>
    <property type="project" value="UniProtKB-KW"/>
</dbReference>
<dbReference type="GO" id="GO:0005737">
    <property type="term" value="C:cytoplasm"/>
    <property type="evidence" value="ECO:0007669"/>
    <property type="project" value="UniProtKB-SubCell"/>
</dbReference>
<dbReference type="Ensembl" id="ENSOABT00000047629.2">
    <property type="protein sequence ID" value="ENSOABP00000046420.1"/>
    <property type="gene ID" value="ENSOABG00000020715.2"/>
</dbReference>
<evidence type="ECO:0000256" key="3">
    <source>
        <dbReference type="ARBA" id="ARBA00012552"/>
    </source>
</evidence>
<dbReference type="GO" id="GO:0003724">
    <property type="term" value="F:RNA helicase activity"/>
    <property type="evidence" value="ECO:0007669"/>
    <property type="project" value="UniProtKB-EC"/>
</dbReference>
<dbReference type="Pfam" id="PF11648">
    <property type="entry name" value="RIG-I_C-RD"/>
    <property type="match status" value="1"/>
</dbReference>
<dbReference type="Gene3D" id="1.10.533.10">
    <property type="entry name" value="Death Domain, Fas"/>
    <property type="match status" value="2"/>
</dbReference>
<evidence type="ECO:0000256" key="17">
    <source>
        <dbReference type="ARBA" id="ARBA00022884"/>
    </source>
</evidence>
<reference evidence="24" key="2">
    <citation type="submission" date="2025-09" db="UniProtKB">
        <authorList>
            <consortium name="Ensembl"/>
        </authorList>
    </citation>
    <scope>IDENTIFICATION</scope>
</reference>
<dbReference type="SUPFAM" id="SSF52540">
    <property type="entry name" value="P-loop containing nucleoside triphosphate hydrolases"/>
    <property type="match status" value="1"/>
</dbReference>
<comment type="subcellular location">
    <subcellularLocation>
        <location evidence="1">Cytoplasm</location>
    </subcellularLocation>
</comment>
<dbReference type="InterPro" id="IPR027417">
    <property type="entry name" value="P-loop_NTPase"/>
</dbReference>
<comment type="catalytic activity">
    <reaction evidence="19">
        <text>ATP + H2O = ADP + phosphate + H(+)</text>
        <dbReference type="Rhea" id="RHEA:13065"/>
        <dbReference type="ChEBI" id="CHEBI:15377"/>
        <dbReference type="ChEBI" id="CHEBI:15378"/>
        <dbReference type="ChEBI" id="CHEBI:30616"/>
        <dbReference type="ChEBI" id="CHEBI:43474"/>
        <dbReference type="ChEBI" id="CHEBI:456216"/>
        <dbReference type="EC" id="3.6.4.13"/>
    </reaction>
    <physiologicalReaction direction="left-to-right" evidence="19">
        <dbReference type="Rhea" id="RHEA:13066"/>
    </physiologicalReaction>
</comment>
<evidence type="ECO:0000256" key="6">
    <source>
        <dbReference type="ARBA" id="ARBA00022553"/>
    </source>
</evidence>
<keyword evidence="18" id="KW-0051">Antiviral defense</keyword>
<dbReference type="InterPro" id="IPR051363">
    <property type="entry name" value="RLR_Helicase"/>
</dbReference>
<dbReference type="GeneID" id="116322947"/>
<keyword evidence="5" id="KW-1017">Isopeptide bond</keyword>
<dbReference type="GO" id="GO:0008270">
    <property type="term" value="F:zinc ion binding"/>
    <property type="evidence" value="ECO:0007669"/>
    <property type="project" value="TreeGrafter"/>
</dbReference>
<evidence type="ECO:0000256" key="2">
    <source>
        <dbReference type="ARBA" id="ARBA00006866"/>
    </source>
</evidence>
<keyword evidence="11" id="KW-0378">Hydrolase</keyword>
<dbReference type="InterPro" id="IPR001650">
    <property type="entry name" value="Helicase_C-like"/>
</dbReference>
<reference evidence="24" key="1">
    <citation type="submission" date="2025-08" db="UniProtKB">
        <authorList>
            <consortium name="Ensembl"/>
        </authorList>
    </citation>
    <scope>IDENTIFICATION</scope>
</reference>
<dbReference type="PANTHER" id="PTHR14074">
    <property type="entry name" value="HELICASE WITH DEATH DOMAIN-RELATED"/>
    <property type="match status" value="1"/>
</dbReference>
<keyword evidence="10" id="KW-0547">Nucleotide-binding</keyword>
<evidence type="ECO:0000256" key="14">
    <source>
        <dbReference type="ARBA" id="ARBA00022840"/>
    </source>
</evidence>
<keyword evidence="4" id="KW-0963">Cytoplasm</keyword>
<protein>
    <recommendedName>
        <fullName evidence="3">RNA helicase</fullName>
        <ecNumber evidence="3">3.6.4.13</ecNumber>
    </recommendedName>
</protein>
<evidence type="ECO:0000256" key="5">
    <source>
        <dbReference type="ARBA" id="ARBA00022499"/>
    </source>
</evidence>
<comment type="similarity">
    <text evidence="2">Belongs to the helicase family. RLR subfamily.</text>
</comment>
<dbReference type="PROSITE" id="PS51789">
    <property type="entry name" value="RLR_CTR"/>
    <property type="match status" value="1"/>
</dbReference>
<dbReference type="EC" id="3.6.4.13" evidence="3"/>
<feature type="compositionally biased region" description="Polar residues" evidence="20">
    <location>
        <begin position="310"/>
        <end position="320"/>
    </location>
</feature>
<dbReference type="SMART" id="SM00487">
    <property type="entry name" value="DEXDc"/>
    <property type="match status" value="1"/>
</dbReference>
<dbReference type="Gene3D" id="1.20.1320.30">
    <property type="match status" value="1"/>
</dbReference>
<feature type="compositionally biased region" description="Polar residues" evidence="20">
    <location>
        <begin position="248"/>
        <end position="258"/>
    </location>
</feature>
<evidence type="ECO:0000259" key="22">
    <source>
        <dbReference type="PROSITE" id="PS51194"/>
    </source>
</evidence>
<feature type="compositionally biased region" description="Basic and acidic residues" evidence="20">
    <location>
        <begin position="259"/>
        <end position="270"/>
    </location>
</feature>
<dbReference type="Gene3D" id="2.170.150.30">
    <property type="entry name" value="RIG-I-like receptor, C-terminal regulatory domain"/>
    <property type="match status" value="1"/>
</dbReference>
<evidence type="ECO:0000256" key="15">
    <source>
        <dbReference type="ARBA" id="ARBA00022843"/>
    </source>
</evidence>
<sequence>MESETDEMRESLIDCLRPRLKELIVVDRVLDLIDFIENEQKERIRQKARNDGDISAADSLINAVVQKPHTPGWFTAFVDALNNGGCKFAADYIQLNLPTPEVEAENENCVRFIHLLIPSLADMGTDQVCADCFSKGLLTIDERDRIMAEIVNRGSRSGARELLRRIIKCPPGWYSTFLQILKDTEHHVLYNELTGNEDKKPSLKDKPKATTGESPASAESCDGTESMEITVNEQTMDQSTDLYAGNELPSNSEPSQPGSDKKPSLKDKPKATTGESPASAESCDGTESREITVNEQPMDQSTDLYAGNELPSNSEPSQPDGSALEVARSPEKEIILRDYQMEVAGPALEGKNIIVCLPTGSGKTRVAVYITKEHLDRRKAEGKPRKVIVLVNKVPLVEQHYSAEFLPFLKNKYKVERVSGDSQLKISFTEIVKKNDIIICTAQILENYLERANGGEDEGVNLSDLTLIIIDECHHTQKGGVYNHIMMRYLKQKHKNKRLIKEQKEPVPLPQILGLTASPGVGGATKMEKAEEHILRICANLDASRIMTRSHEEFKKEQRKIIVSVEDRREDPFGDVIKKIMTAIHNHAELTPTCDLGSQNYEQWVVQKERQAAKDENQKVRVCAEHLRQYSESLNLSNTIRMQDAFSFLNKYYEEEMKKKTAPEEEHKIQITDTERFLFNLFKDNKKELETLAKNPEYENDSLSKLRTKILHEFSSRDEARGIVFIKTRRSAIALNQWIQENPKFADIGVKSAYVIGGGDQSVVKPMTSAEQKDVLKKFGNGQVNLLIATTVAEEGLDIPACNFVIRYGLVTNEIAMIQAQGRGRAEDSSYTLVEVKNSGVAEKECVNEYRKNMMNKAIQKIKLLNQAAYEKRITEFQIQAIMEEKVRMTKKKQKDIKNESPSNVKFSCRSCSEPICTGDDIQIIENMHRVNVTSQFRKLYIQRENTTLQERLLDYETNGFIACKNCGQRWGSMMMYKGIDCPCLDVKNFVVNLNGKKISKCTKWNEVPIKFSAFDYAEHASNMTMSDNSDDDETM</sequence>
<keyword evidence="7" id="KW-0399">Innate immunity</keyword>
<evidence type="ECO:0000256" key="10">
    <source>
        <dbReference type="ARBA" id="ARBA00022741"/>
    </source>
</evidence>
<gene>
    <name evidence="24" type="primary">IFIH1</name>
</gene>
<feature type="region of interest" description="Disordered" evidence="20">
    <location>
        <begin position="242"/>
        <end position="327"/>
    </location>
</feature>
<evidence type="ECO:0000256" key="8">
    <source>
        <dbReference type="ARBA" id="ARBA00022723"/>
    </source>
</evidence>
<dbReference type="RefSeq" id="XP_031599038.1">
    <property type="nucleotide sequence ID" value="XM_031743178.2"/>
</dbReference>
<dbReference type="FunFam" id="3.40.50.300:FF:000893">
    <property type="entry name" value="Interferon-induced with helicase C domain 1"/>
    <property type="match status" value="1"/>
</dbReference>
<dbReference type="AlphaFoldDB" id="A0A668V2K9"/>
<feature type="compositionally biased region" description="Basic and acidic residues" evidence="20">
    <location>
        <begin position="196"/>
        <end position="208"/>
    </location>
</feature>
<feature type="compositionally biased region" description="Polar residues" evidence="20">
    <location>
        <begin position="293"/>
        <end position="303"/>
    </location>
</feature>
<feature type="domain" description="Helicase ATP-binding" evidence="21">
    <location>
        <begin position="344"/>
        <end position="537"/>
    </location>
</feature>
<evidence type="ECO:0000259" key="21">
    <source>
        <dbReference type="PROSITE" id="PS51192"/>
    </source>
</evidence>
<dbReference type="Pfam" id="PF00271">
    <property type="entry name" value="Helicase_C"/>
    <property type="match status" value="1"/>
</dbReference>
<evidence type="ECO:0000256" key="12">
    <source>
        <dbReference type="ARBA" id="ARBA00022806"/>
    </source>
</evidence>
<dbReference type="InterPro" id="IPR031964">
    <property type="entry name" value="CARD_dom"/>
</dbReference>
<dbReference type="SMART" id="SM00490">
    <property type="entry name" value="HELICc"/>
    <property type="match status" value="1"/>
</dbReference>
<evidence type="ECO:0000256" key="11">
    <source>
        <dbReference type="ARBA" id="ARBA00022801"/>
    </source>
</evidence>
<evidence type="ECO:0000259" key="23">
    <source>
        <dbReference type="PROSITE" id="PS51789"/>
    </source>
</evidence>
<dbReference type="InterPro" id="IPR021673">
    <property type="entry name" value="RLR_CTR"/>
</dbReference>
<dbReference type="GO" id="GO:0003725">
    <property type="term" value="F:double-stranded RNA binding"/>
    <property type="evidence" value="ECO:0007669"/>
    <property type="project" value="TreeGrafter"/>
</dbReference>
<keyword evidence="16" id="KW-0391">Immunity</keyword>
<dbReference type="Gene3D" id="3.40.50.300">
    <property type="entry name" value="P-loop containing nucleotide triphosphate hydrolases"/>
    <property type="match status" value="2"/>
</dbReference>
<dbReference type="GO" id="GO:0003727">
    <property type="term" value="F:single-stranded RNA binding"/>
    <property type="evidence" value="ECO:0007669"/>
    <property type="project" value="TreeGrafter"/>
</dbReference>
<keyword evidence="14" id="KW-0067">ATP-binding</keyword>
<accession>A0A668V2K9</accession>
<name>A0A668V2K9_OREAU</name>
<evidence type="ECO:0000256" key="13">
    <source>
        <dbReference type="ARBA" id="ARBA00022833"/>
    </source>
</evidence>
<dbReference type="GO" id="GO:0140374">
    <property type="term" value="P:antiviral innate immune response"/>
    <property type="evidence" value="ECO:0007669"/>
    <property type="project" value="TreeGrafter"/>
</dbReference>
<dbReference type="OMA" id="TFCQMNP"/>
<dbReference type="PROSITE" id="PS51194">
    <property type="entry name" value="HELICASE_CTER"/>
    <property type="match status" value="1"/>
</dbReference>
<evidence type="ECO:0000256" key="19">
    <source>
        <dbReference type="ARBA" id="ARBA00049390"/>
    </source>
</evidence>
<evidence type="ECO:0000256" key="4">
    <source>
        <dbReference type="ARBA" id="ARBA00022490"/>
    </source>
</evidence>
<dbReference type="CDD" id="cd12090">
    <property type="entry name" value="MDA5_ID"/>
    <property type="match status" value="1"/>
</dbReference>
<evidence type="ECO:0000256" key="20">
    <source>
        <dbReference type="SAM" id="MobiDB-lite"/>
    </source>
</evidence>
<dbReference type="Proteomes" id="UP000472276">
    <property type="component" value="Unassembled WGS sequence"/>
</dbReference>
<evidence type="ECO:0000313" key="24">
    <source>
        <dbReference type="Ensembl" id="ENSOABP00000046420.1"/>
    </source>
</evidence>
<dbReference type="PROSITE" id="PS51192">
    <property type="entry name" value="HELICASE_ATP_BIND_1"/>
    <property type="match status" value="1"/>
</dbReference>
<keyword evidence="13" id="KW-0862">Zinc</keyword>
<feature type="region of interest" description="Disordered" evidence="20">
    <location>
        <begin position="192"/>
        <end position="225"/>
    </location>
</feature>
<dbReference type="Pfam" id="PF00270">
    <property type="entry name" value="DEAD"/>
    <property type="match status" value="1"/>
</dbReference>
<keyword evidence="8" id="KW-0479">Metal-binding</keyword>
<dbReference type="InterPro" id="IPR014001">
    <property type="entry name" value="Helicase_ATP-bd"/>
</dbReference>
<evidence type="ECO:0000256" key="9">
    <source>
        <dbReference type="ARBA" id="ARBA00022737"/>
    </source>
</evidence>
<keyword evidence="6" id="KW-0597">Phosphoprotein</keyword>
<evidence type="ECO:0000313" key="25">
    <source>
        <dbReference type="Proteomes" id="UP000472276"/>
    </source>
</evidence>
<evidence type="ECO:0000256" key="7">
    <source>
        <dbReference type="ARBA" id="ARBA00022588"/>
    </source>
</evidence>
<keyword evidence="9" id="KW-0677">Repeat</keyword>
<dbReference type="PANTHER" id="PTHR14074:SF14">
    <property type="entry name" value="INTERFERON-INDUCED HELICASE C DOMAIN-CONTAINING PROTEIN 1"/>
    <property type="match status" value="1"/>
</dbReference>
<keyword evidence="12" id="KW-0347">Helicase</keyword>
<feature type="domain" description="Helicase C-terminal" evidence="22">
    <location>
        <begin position="702"/>
        <end position="870"/>
    </location>
</feature>
<dbReference type="CDD" id="cd08818">
    <property type="entry name" value="CARD_MDA5_r1"/>
    <property type="match status" value="1"/>
</dbReference>
<feature type="domain" description="RLR CTR" evidence="23">
    <location>
        <begin position="894"/>
        <end position="1022"/>
    </location>
</feature>
<evidence type="ECO:0000256" key="16">
    <source>
        <dbReference type="ARBA" id="ARBA00022859"/>
    </source>
</evidence>
<evidence type="ECO:0000256" key="18">
    <source>
        <dbReference type="ARBA" id="ARBA00023118"/>
    </source>
</evidence>
<dbReference type="Pfam" id="PF16739">
    <property type="entry name" value="CARD_2"/>
    <property type="match status" value="2"/>
</dbReference>
<dbReference type="Pfam" id="PF18119">
    <property type="entry name" value="RIG-I_C"/>
    <property type="match status" value="1"/>
</dbReference>
<keyword evidence="25" id="KW-1185">Reference proteome</keyword>